<organism evidence="4 5">
    <name type="scientific">Neiella litorisoli</name>
    <dbReference type="NCBI Taxonomy" id="2771431"/>
    <lineage>
        <taxon>Bacteria</taxon>
        <taxon>Pseudomonadati</taxon>
        <taxon>Pseudomonadota</taxon>
        <taxon>Gammaproteobacteria</taxon>
        <taxon>Alteromonadales</taxon>
        <taxon>Echinimonadaceae</taxon>
        <taxon>Neiella</taxon>
    </lineage>
</organism>
<dbReference type="Pfam" id="PF07221">
    <property type="entry name" value="GlcNAc_2-epim"/>
    <property type="match status" value="1"/>
</dbReference>
<dbReference type="InterPro" id="IPR012341">
    <property type="entry name" value="6hp_glycosidase-like_sf"/>
</dbReference>
<dbReference type="RefSeq" id="WP_191143884.1">
    <property type="nucleotide sequence ID" value="NZ_JACXAF010000005.1"/>
</dbReference>
<name>A0A8J6UIP6_9GAMM</name>
<keyword evidence="3" id="KW-0732">Signal</keyword>
<comment type="similarity">
    <text evidence="1">Belongs to the N-acylglucosamine 2-epimerase family.</text>
</comment>
<dbReference type="Proteomes" id="UP000638014">
    <property type="component" value="Unassembled WGS sequence"/>
</dbReference>
<dbReference type="SUPFAM" id="SSF48208">
    <property type="entry name" value="Six-hairpin glycosidases"/>
    <property type="match status" value="1"/>
</dbReference>
<dbReference type="GO" id="GO:0005975">
    <property type="term" value="P:carbohydrate metabolic process"/>
    <property type="evidence" value="ECO:0007669"/>
    <property type="project" value="InterPro"/>
</dbReference>
<dbReference type="GO" id="GO:0016853">
    <property type="term" value="F:isomerase activity"/>
    <property type="evidence" value="ECO:0007669"/>
    <property type="project" value="UniProtKB-KW"/>
</dbReference>
<dbReference type="Gene3D" id="1.50.10.10">
    <property type="match status" value="1"/>
</dbReference>
<feature type="chain" id="PRO_5035311073" evidence="3">
    <location>
        <begin position="21"/>
        <end position="410"/>
    </location>
</feature>
<proteinExistence type="inferred from homology"/>
<keyword evidence="5" id="KW-1185">Reference proteome</keyword>
<dbReference type="InterPro" id="IPR010819">
    <property type="entry name" value="AGE/CE"/>
</dbReference>
<dbReference type="EMBL" id="JACXAF010000005">
    <property type="protein sequence ID" value="MBD1388773.1"/>
    <property type="molecule type" value="Genomic_DNA"/>
</dbReference>
<comment type="caution">
    <text evidence="4">The sequence shown here is derived from an EMBL/GenBank/DDBJ whole genome shotgun (WGS) entry which is preliminary data.</text>
</comment>
<accession>A0A8J6UIP6</accession>
<evidence type="ECO:0000256" key="1">
    <source>
        <dbReference type="ARBA" id="ARBA00008558"/>
    </source>
</evidence>
<sequence length="410" mass="46077">MVWQSLLLVSMLLWSGSVQSAPLEQQASAHVDQLLAFHTAHPVNWQQHPQAVAYFSELDNQGKPISDKVYTVALSRLIYGLAYQSADNPANLAKAKAAASFQLQHMLGEDRHGQYFLSWVSESGQDNSTRLDIWQQSYGLCGLVELYRQTGDQQLLQTIHRLHEALVSRFQDQQYGGFWGAYELIDGPEKGSKSLQSLMYPVTAYLANLWLADAANRASYQAILQQHIELLAQIGWNQQQQWVNVEFDDQWQPCESTEEAVCSAVSPGHNFQLAALLLRASDWPFIGASQQLQLRSRGDRIITATLAKPIYGQNGIAGGFARSFEPLSNEVVDSRKAWWQHCEAIIALSLLPAQRANRDLLLAFFLAHFQDQQFGGEYFFVDADNQPVTKELKGSIGKSAYHSVEMVRFL</sequence>
<evidence type="ECO:0000313" key="5">
    <source>
        <dbReference type="Proteomes" id="UP000638014"/>
    </source>
</evidence>
<evidence type="ECO:0000313" key="4">
    <source>
        <dbReference type="EMBL" id="MBD1388773.1"/>
    </source>
</evidence>
<keyword evidence="2" id="KW-0413">Isomerase</keyword>
<dbReference type="PANTHER" id="PTHR15108">
    <property type="entry name" value="N-ACYLGLUCOSAMINE-2-EPIMERASE"/>
    <property type="match status" value="1"/>
</dbReference>
<feature type="signal peptide" evidence="3">
    <location>
        <begin position="1"/>
        <end position="20"/>
    </location>
</feature>
<reference evidence="4" key="1">
    <citation type="submission" date="2020-09" db="EMBL/GenBank/DDBJ databases">
        <title>A novel bacterium of genus Neiella, isolated from South China Sea.</title>
        <authorList>
            <person name="Huang H."/>
            <person name="Mo K."/>
            <person name="Hu Y."/>
        </authorList>
    </citation>
    <scope>NUCLEOTIDE SEQUENCE</scope>
    <source>
        <strain evidence="4">HB171785</strain>
    </source>
</reference>
<protein>
    <submittedName>
        <fullName evidence="4">AGE family epimerase/isomerase</fullName>
    </submittedName>
</protein>
<gene>
    <name evidence="4" type="ORF">IC617_04980</name>
</gene>
<evidence type="ECO:0000256" key="3">
    <source>
        <dbReference type="SAM" id="SignalP"/>
    </source>
</evidence>
<evidence type="ECO:0000256" key="2">
    <source>
        <dbReference type="ARBA" id="ARBA00023235"/>
    </source>
</evidence>
<dbReference type="AlphaFoldDB" id="A0A8J6UIP6"/>
<dbReference type="InterPro" id="IPR008928">
    <property type="entry name" value="6-hairpin_glycosidase_sf"/>
</dbReference>